<dbReference type="InterPro" id="IPR010260">
    <property type="entry name" value="AlpA"/>
</dbReference>
<dbReference type="PANTHER" id="PTHR36154:SF1">
    <property type="entry name" value="DNA-BINDING TRANSCRIPTIONAL ACTIVATOR ALPA"/>
    <property type="match status" value="1"/>
</dbReference>
<protein>
    <submittedName>
        <fullName evidence="1">AlpA family transcriptional regulator</fullName>
    </submittedName>
</protein>
<dbReference type="OrthoDB" id="8779547at2"/>
<dbReference type="EMBL" id="SNWF01000004">
    <property type="protein sequence ID" value="TDN94925.1"/>
    <property type="molecule type" value="Genomic_DNA"/>
</dbReference>
<comment type="caution">
    <text evidence="1">The sequence shown here is derived from an EMBL/GenBank/DDBJ whole genome shotgun (WGS) entry which is preliminary data.</text>
</comment>
<evidence type="ECO:0000313" key="2">
    <source>
        <dbReference type="Proteomes" id="UP000294737"/>
    </source>
</evidence>
<dbReference type="Proteomes" id="UP000294737">
    <property type="component" value="Unassembled WGS sequence"/>
</dbReference>
<keyword evidence="2" id="KW-1185">Reference proteome</keyword>
<reference evidence="1 2" key="1">
    <citation type="submission" date="2019-03" db="EMBL/GenBank/DDBJ databases">
        <title>Genomic Encyclopedia of Type Strains, Phase IV (KMG-IV): sequencing the most valuable type-strain genomes for metagenomic binning, comparative biology and taxonomic classification.</title>
        <authorList>
            <person name="Goeker M."/>
        </authorList>
    </citation>
    <scope>NUCLEOTIDE SEQUENCE [LARGE SCALE GENOMIC DNA]</scope>
    <source>
        <strain evidence="1 2">DSM 18555</strain>
    </source>
</reference>
<name>A0A4R6GL15_9BURK</name>
<evidence type="ECO:0000313" key="1">
    <source>
        <dbReference type="EMBL" id="TDN94925.1"/>
    </source>
</evidence>
<dbReference type="AlphaFoldDB" id="A0A4R6GL15"/>
<proteinExistence type="predicted"/>
<dbReference type="PANTHER" id="PTHR36154">
    <property type="entry name" value="DNA-BINDING TRANSCRIPTIONAL ACTIVATOR ALPA"/>
    <property type="match status" value="1"/>
</dbReference>
<organism evidence="1 2">
    <name type="scientific">Herminiimonas fonticola</name>
    <dbReference type="NCBI Taxonomy" id="303380"/>
    <lineage>
        <taxon>Bacteria</taxon>
        <taxon>Pseudomonadati</taxon>
        <taxon>Pseudomonadota</taxon>
        <taxon>Betaproteobacteria</taxon>
        <taxon>Burkholderiales</taxon>
        <taxon>Oxalobacteraceae</taxon>
        <taxon>Herminiimonas</taxon>
    </lineage>
</organism>
<dbReference type="InterPro" id="IPR052931">
    <property type="entry name" value="Prophage_regulatory_activator"/>
</dbReference>
<dbReference type="Gene3D" id="1.10.238.160">
    <property type="match status" value="1"/>
</dbReference>
<dbReference type="Pfam" id="PF05930">
    <property type="entry name" value="Phage_AlpA"/>
    <property type="match status" value="1"/>
</dbReference>
<dbReference type="RefSeq" id="WP_112991601.1">
    <property type="nucleotide sequence ID" value="NZ_PTLZ01000001.1"/>
</dbReference>
<sequence>MKTNSNASYTILRIKKVKIKTGLSNSTIYNKINPNSKYYDETFPQQVNLGAASVGWIEFEIDQWLEKRVHLSRNIQAI</sequence>
<accession>A0A4R6GL15</accession>
<gene>
    <name evidence="1" type="ORF">EV677_1487</name>
</gene>